<sequence>MEKYFGSRLIPEIWSTIALSSSILLIGCEGGFNLLHTLPLYFSIKNQGKEVHLCNMSLASLKSSTAEVIYRDQGISQSPVLYKVHHNSEFSSSGTKSKEYFPEKYLSEWFQNTLDLNIPIYCTERIGPKNLSEAYKIICETHNIDLIIIVDQGSDSLMAGNEQEIGSYLEDMLTIFSVHRTGINSILCNIAIGYDRFSGVSDCSSWRAIAELIESAGFLGNFSLLNSQSEVQLYKDASLYVEEKIQRKNYSGICIRAALEGKFGKIVFEEIQRVDFIMPIMSQMFFFKLDEVIKRIKYREMVEETKTAADFVTGIEYFRNELTVKIREEIPRTKQF</sequence>
<dbReference type="EMBL" id="MPUH01000055">
    <property type="protein sequence ID" value="OMJ92769.1"/>
    <property type="molecule type" value="Genomic_DNA"/>
</dbReference>
<comment type="caution">
    <text evidence="1">The sequence shown here is derived from an EMBL/GenBank/DDBJ whole genome shotgun (WGS) entry which is preliminary data.</text>
</comment>
<dbReference type="Proteomes" id="UP000187209">
    <property type="component" value="Unassembled WGS sequence"/>
</dbReference>
<evidence type="ECO:0000313" key="1">
    <source>
        <dbReference type="EMBL" id="OMJ92769.1"/>
    </source>
</evidence>
<dbReference type="OrthoDB" id="10259699at2759"/>
<evidence type="ECO:0000313" key="2">
    <source>
        <dbReference type="Proteomes" id="UP000187209"/>
    </source>
</evidence>
<reference evidence="1 2" key="1">
    <citation type="submission" date="2016-11" db="EMBL/GenBank/DDBJ databases">
        <title>The macronuclear genome of Stentor coeruleus: a giant cell with tiny introns.</title>
        <authorList>
            <person name="Slabodnick M."/>
            <person name="Ruby J.G."/>
            <person name="Reiff S.B."/>
            <person name="Swart E.C."/>
            <person name="Gosai S."/>
            <person name="Prabakaran S."/>
            <person name="Witkowska E."/>
            <person name="Larue G.E."/>
            <person name="Fisher S."/>
            <person name="Freeman R.M."/>
            <person name="Gunawardena J."/>
            <person name="Chu W."/>
            <person name="Stover N.A."/>
            <person name="Gregory B.D."/>
            <person name="Nowacki M."/>
            <person name="Derisi J."/>
            <person name="Roy S.W."/>
            <person name="Marshall W.F."/>
            <person name="Sood P."/>
        </authorList>
    </citation>
    <scope>NUCLEOTIDE SEQUENCE [LARGE SCALE GENOMIC DNA]</scope>
    <source>
        <strain evidence="1">WM001</strain>
    </source>
</reference>
<dbReference type="InterPro" id="IPR010581">
    <property type="entry name" value="DUF1152"/>
</dbReference>
<accession>A0A1R2CUS7</accession>
<organism evidence="1 2">
    <name type="scientific">Stentor coeruleus</name>
    <dbReference type="NCBI Taxonomy" id="5963"/>
    <lineage>
        <taxon>Eukaryota</taxon>
        <taxon>Sar</taxon>
        <taxon>Alveolata</taxon>
        <taxon>Ciliophora</taxon>
        <taxon>Postciliodesmatophora</taxon>
        <taxon>Heterotrichea</taxon>
        <taxon>Heterotrichida</taxon>
        <taxon>Stentoridae</taxon>
        <taxon>Stentor</taxon>
    </lineage>
</organism>
<proteinExistence type="predicted"/>
<dbReference type="PROSITE" id="PS51257">
    <property type="entry name" value="PROKAR_LIPOPROTEIN"/>
    <property type="match status" value="1"/>
</dbReference>
<dbReference type="AlphaFoldDB" id="A0A1R2CUS7"/>
<gene>
    <name evidence="1" type="ORF">SteCoe_4401</name>
</gene>
<name>A0A1R2CUS7_9CILI</name>
<protein>
    <submittedName>
        <fullName evidence="1">Uncharacterized protein</fullName>
    </submittedName>
</protein>
<dbReference type="Pfam" id="PF06626">
    <property type="entry name" value="DUF1152"/>
    <property type="match status" value="1"/>
</dbReference>
<keyword evidence="2" id="KW-1185">Reference proteome</keyword>